<dbReference type="Proteomes" id="UP000002384">
    <property type="component" value="Chromosome"/>
</dbReference>
<evidence type="ECO:0000313" key="1">
    <source>
        <dbReference type="EMBL" id="ACK73247.1"/>
    </source>
</evidence>
<dbReference type="RefSeq" id="WP_015956829.1">
    <property type="nucleotide sequence ID" value="NC_011729.1"/>
</dbReference>
<evidence type="ECO:0008006" key="3">
    <source>
        <dbReference type="Google" id="ProtNLM"/>
    </source>
</evidence>
<evidence type="ECO:0000313" key="2">
    <source>
        <dbReference type="Proteomes" id="UP000002384"/>
    </source>
</evidence>
<reference evidence="2" key="1">
    <citation type="journal article" date="2011" name="MBio">
        <title>Novel metabolic attributes of the genus Cyanothece, comprising a group of unicellular nitrogen-fixing Cyanobacteria.</title>
        <authorList>
            <person name="Bandyopadhyay A."/>
            <person name="Elvitigala T."/>
            <person name="Welsh E."/>
            <person name="Stockel J."/>
            <person name="Liberton M."/>
            <person name="Min H."/>
            <person name="Sherman L.A."/>
            <person name="Pakrasi H.B."/>
        </authorList>
    </citation>
    <scope>NUCLEOTIDE SEQUENCE [LARGE SCALE GENOMIC DNA]</scope>
    <source>
        <strain evidence="2">PCC 7424</strain>
    </source>
</reference>
<proteinExistence type="predicted"/>
<name>B7KEC9_GLOC7</name>
<dbReference type="KEGG" id="cyc:PCC7424_4890"/>
<dbReference type="HOGENOM" id="CLU_159936_0_0_3"/>
<dbReference type="OrthoDB" id="515764at2"/>
<sequence length="93" mass="10887">MYTQYTEEYQKQLSEIPQRLYYTWLSSLPSLLNAFKVSDNMEKTLELQHEVIKNYLAAQEIAVNTALSAQKQWWDTYFDVMKKASSAKVEVGI</sequence>
<gene>
    <name evidence="1" type="ordered locus">PCC7424_4890</name>
</gene>
<protein>
    <recommendedName>
        <fullName evidence="3">Phasin family protein</fullName>
    </recommendedName>
</protein>
<dbReference type="AlphaFoldDB" id="B7KEC9"/>
<dbReference type="EMBL" id="CP001291">
    <property type="protein sequence ID" value="ACK73247.1"/>
    <property type="molecule type" value="Genomic_DNA"/>
</dbReference>
<organism evidence="1 2">
    <name type="scientific">Gloeothece citriformis (strain PCC 7424)</name>
    <name type="common">Cyanothece sp. (strain PCC 7424)</name>
    <dbReference type="NCBI Taxonomy" id="65393"/>
    <lineage>
        <taxon>Bacteria</taxon>
        <taxon>Bacillati</taxon>
        <taxon>Cyanobacteriota</taxon>
        <taxon>Cyanophyceae</taxon>
        <taxon>Oscillatoriophycideae</taxon>
        <taxon>Chroococcales</taxon>
        <taxon>Aphanothecaceae</taxon>
        <taxon>Gloeothece</taxon>
        <taxon>Gloeothece citriformis</taxon>
    </lineage>
</organism>
<keyword evidence="2" id="KW-1185">Reference proteome</keyword>
<dbReference type="eggNOG" id="ENOG5030NW2">
    <property type="taxonomic scope" value="Bacteria"/>
</dbReference>
<accession>B7KEC9</accession>